<evidence type="ECO:0000313" key="13">
    <source>
        <dbReference type="RefSeq" id="XP_018333557.1"/>
    </source>
</evidence>
<keyword evidence="10 11" id="KW-0472">Membrane</keyword>
<accession>A0A1W4XLA4</accession>
<gene>
    <name evidence="13" type="primary">LOC108742746</name>
</gene>
<dbReference type="AlphaFoldDB" id="A0A1W4XLA4"/>
<dbReference type="PANTHER" id="PTHR12219:SF8">
    <property type="entry name" value="NADH DEHYDROGENASE [UBIQUINONE] IRON-SULFUR PROTEIN 4, MITOCHONDRIAL"/>
    <property type="match status" value="1"/>
</dbReference>
<dbReference type="InterPro" id="IPR038532">
    <property type="entry name" value="NDUFS4-like_sf"/>
</dbReference>
<organism evidence="12 13">
    <name type="scientific">Agrilus planipennis</name>
    <name type="common">Emerald ash borer</name>
    <name type="synonym">Agrilus marcopoli</name>
    <dbReference type="NCBI Taxonomy" id="224129"/>
    <lineage>
        <taxon>Eukaryota</taxon>
        <taxon>Metazoa</taxon>
        <taxon>Ecdysozoa</taxon>
        <taxon>Arthropoda</taxon>
        <taxon>Hexapoda</taxon>
        <taxon>Insecta</taxon>
        <taxon>Pterygota</taxon>
        <taxon>Neoptera</taxon>
        <taxon>Endopterygota</taxon>
        <taxon>Coleoptera</taxon>
        <taxon>Polyphaga</taxon>
        <taxon>Elateriformia</taxon>
        <taxon>Buprestoidea</taxon>
        <taxon>Buprestidae</taxon>
        <taxon>Agrilinae</taxon>
        <taxon>Agrilus</taxon>
    </lineage>
</organism>
<evidence type="ECO:0000256" key="1">
    <source>
        <dbReference type="ARBA" id="ARBA00003195"/>
    </source>
</evidence>
<reference evidence="13" key="1">
    <citation type="submission" date="2025-08" db="UniProtKB">
        <authorList>
            <consortium name="RefSeq"/>
        </authorList>
    </citation>
    <scope>IDENTIFICATION</scope>
    <source>
        <tissue evidence="13">Entire body</tissue>
    </source>
</reference>
<keyword evidence="6 11" id="KW-0999">Mitochondrion inner membrane</keyword>
<keyword evidence="9 11" id="KW-0496">Mitochondrion</keyword>
<dbReference type="FunCoup" id="A0A1W4XLA4">
    <property type="interactions" value="1032"/>
</dbReference>
<evidence type="ECO:0000256" key="11">
    <source>
        <dbReference type="RuleBase" id="RU367010"/>
    </source>
</evidence>
<keyword evidence="7 11" id="KW-0809">Transit peptide</keyword>
<proteinExistence type="inferred from homology"/>
<dbReference type="FunFam" id="3.30.160.190:FF:000001">
    <property type="entry name" value="NADH-ubiquinone oxidoreductase 21 kDa subunit mitochondrial"/>
    <property type="match status" value="1"/>
</dbReference>
<evidence type="ECO:0000256" key="9">
    <source>
        <dbReference type="ARBA" id="ARBA00023128"/>
    </source>
</evidence>
<keyword evidence="8 11" id="KW-0249">Electron transport</keyword>
<evidence type="ECO:0000256" key="7">
    <source>
        <dbReference type="ARBA" id="ARBA00022946"/>
    </source>
</evidence>
<comment type="subcellular location">
    <subcellularLocation>
        <location evidence="11">Mitochondrion inner membrane</location>
        <topology evidence="11">Peripheral membrane protein</topology>
        <orientation evidence="11">Matrix side</orientation>
    </subcellularLocation>
</comment>
<dbReference type="Proteomes" id="UP000192223">
    <property type="component" value="Unplaced"/>
</dbReference>
<protein>
    <recommendedName>
        <fullName evidence="3 11">NADH dehydrogenase [ubiquinone] iron-sulfur protein 4, mitochondrial</fullName>
    </recommendedName>
</protein>
<evidence type="ECO:0000256" key="3">
    <source>
        <dbReference type="ARBA" id="ARBA00015796"/>
    </source>
</evidence>
<dbReference type="OrthoDB" id="3089at2759"/>
<dbReference type="RefSeq" id="XP_018333557.1">
    <property type="nucleotide sequence ID" value="XM_018478055.2"/>
</dbReference>
<evidence type="ECO:0000256" key="5">
    <source>
        <dbReference type="ARBA" id="ARBA00022660"/>
    </source>
</evidence>
<sequence length="180" mass="20768">MAHLKVLPQFLTNVNRWCCASFSTSTFRQITFDPTDIKSALATPEEIAHKKQLKNTVCVEGPVNLSPISGVPEEIVKERRVRIFEPAKNAMQSGTDNIGNWRIEFDNRERWENPLMGWCSSGDPHSNLHIQFSTKEEAITYCQKNGYKFYVEKSHLEKKFKPKSYAANFSWNKHTRVSTK</sequence>
<evidence type="ECO:0000256" key="10">
    <source>
        <dbReference type="ARBA" id="ARBA00023136"/>
    </source>
</evidence>
<dbReference type="GeneID" id="108742746"/>
<evidence type="ECO:0000256" key="4">
    <source>
        <dbReference type="ARBA" id="ARBA00022448"/>
    </source>
</evidence>
<dbReference type="STRING" id="224129.A0A1W4XLA4"/>
<dbReference type="Pfam" id="PF04800">
    <property type="entry name" value="NDUS4"/>
    <property type="match status" value="1"/>
</dbReference>
<dbReference type="KEGG" id="apln:108742746"/>
<dbReference type="GO" id="GO:0022900">
    <property type="term" value="P:electron transport chain"/>
    <property type="evidence" value="ECO:0007669"/>
    <property type="project" value="InterPro"/>
</dbReference>
<dbReference type="CTD" id="32936"/>
<keyword evidence="4 11" id="KW-0813">Transport</keyword>
<dbReference type="Gene3D" id="3.30.160.190">
    <property type="entry name" value="atu1810 like domain"/>
    <property type="match status" value="1"/>
</dbReference>
<evidence type="ECO:0000256" key="2">
    <source>
        <dbReference type="ARBA" id="ARBA00005882"/>
    </source>
</evidence>
<comment type="function">
    <text evidence="1 11">Accessory subunit of the mitochondrial membrane respiratory chain NADH dehydrogenase (Complex I), that is believed not to be involved in catalysis. Complex I functions in the transfer of electrons from NADH to the respiratory chain. The immediate electron acceptor for the enzyme is believed to be ubiquinone.</text>
</comment>
<evidence type="ECO:0000256" key="8">
    <source>
        <dbReference type="ARBA" id="ARBA00022982"/>
    </source>
</evidence>
<comment type="similarity">
    <text evidence="2 11">Belongs to the complex I NDUFS4 subunit family.</text>
</comment>
<dbReference type="GO" id="GO:0005743">
    <property type="term" value="C:mitochondrial inner membrane"/>
    <property type="evidence" value="ECO:0007669"/>
    <property type="project" value="UniProtKB-SubCell"/>
</dbReference>
<name>A0A1W4XLA4_AGRPL</name>
<keyword evidence="5 11" id="KW-0679">Respiratory chain</keyword>
<evidence type="ECO:0000313" key="12">
    <source>
        <dbReference type="Proteomes" id="UP000192223"/>
    </source>
</evidence>
<dbReference type="InParanoid" id="A0A1W4XLA4"/>
<keyword evidence="12" id="KW-1185">Reference proteome</keyword>
<dbReference type="InterPro" id="IPR006885">
    <property type="entry name" value="NADH_UbQ_FeS_4_mit-like"/>
</dbReference>
<dbReference type="PANTHER" id="PTHR12219">
    <property type="entry name" value="NADH-UBIQUINONE OXIDOREDUCTASE"/>
    <property type="match status" value="1"/>
</dbReference>
<evidence type="ECO:0000256" key="6">
    <source>
        <dbReference type="ARBA" id="ARBA00022792"/>
    </source>
</evidence>